<name>A0A9D9DP96_9BACT</name>
<reference evidence="1" key="1">
    <citation type="submission" date="2020-10" db="EMBL/GenBank/DDBJ databases">
        <authorList>
            <person name="Gilroy R."/>
        </authorList>
    </citation>
    <scope>NUCLEOTIDE SEQUENCE</scope>
    <source>
        <strain evidence="1">10192</strain>
    </source>
</reference>
<evidence type="ECO:0000313" key="2">
    <source>
        <dbReference type="Proteomes" id="UP000823632"/>
    </source>
</evidence>
<accession>A0A9D9DP96</accession>
<protein>
    <submittedName>
        <fullName evidence="1">Uncharacterized protein</fullName>
    </submittedName>
</protein>
<reference evidence="1" key="2">
    <citation type="journal article" date="2021" name="PeerJ">
        <title>Extensive microbial diversity within the chicken gut microbiome revealed by metagenomics and culture.</title>
        <authorList>
            <person name="Gilroy R."/>
            <person name="Ravi A."/>
            <person name="Getino M."/>
            <person name="Pursley I."/>
            <person name="Horton D.L."/>
            <person name="Alikhan N.F."/>
            <person name="Baker D."/>
            <person name="Gharbi K."/>
            <person name="Hall N."/>
            <person name="Watson M."/>
            <person name="Adriaenssens E.M."/>
            <person name="Foster-Nyarko E."/>
            <person name="Jarju S."/>
            <person name="Secka A."/>
            <person name="Antonio M."/>
            <person name="Oren A."/>
            <person name="Chaudhuri R.R."/>
            <person name="La Ragione R."/>
            <person name="Hildebrand F."/>
            <person name="Pallen M.J."/>
        </authorList>
    </citation>
    <scope>NUCLEOTIDE SEQUENCE</scope>
    <source>
        <strain evidence="1">10192</strain>
    </source>
</reference>
<dbReference type="Proteomes" id="UP000823632">
    <property type="component" value="Unassembled WGS sequence"/>
</dbReference>
<dbReference type="AlphaFoldDB" id="A0A9D9DP96"/>
<comment type="caution">
    <text evidence="1">The sequence shown here is derived from an EMBL/GenBank/DDBJ whole genome shotgun (WGS) entry which is preliminary data.</text>
</comment>
<organism evidence="1 2">
    <name type="scientific">Candidatus Scatousia excrementipullorum</name>
    <dbReference type="NCBI Taxonomy" id="2840936"/>
    <lineage>
        <taxon>Bacteria</taxon>
        <taxon>Candidatus Scatousia</taxon>
    </lineage>
</organism>
<sequence length="173" mass="19189">MSEPQITNFHGIKIEGFKGVSSRKENEGYEAYGIQPDTIYTIFTDYGVFEISDKQLERINSQPQAGKEPSIFRKGFTTTIQDLELMSVKGTDGKDVYSITNSEVGKIDLKDGGNDQVTVSGDSLVGKILGDMMDRIFLMGKSSVQGTNIDKVIDLRENKDSWLPLDDNGNVEH</sequence>
<proteinExistence type="predicted"/>
<evidence type="ECO:0000313" key="1">
    <source>
        <dbReference type="EMBL" id="MBO8430288.1"/>
    </source>
</evidence>
<dbReference type="EMBL" id="JADIND010000061">
    <property type="protein sequence ID" value="MBO8430288.1"/>
    <property type="molecule type" value="Genomic_DNA"/>
</dbReference>
<gene>
    <name evidence="1" type="ORF">IAC76_02765</name>
</gene>